<evidence type="ECO:0000313" key="2">
    <source>
        <dbReference type="Proteomes" id="UP000092460"/>
    </source>
</evidence>
<dbReference type="VEuPathDB" id="VectorBase:GPPI004001"/>
<reference evidence="2" key="1">
    <citation type="submission" date="2015-01" db="EMBL/GenBank/DDBJ databases">
        <authorList>
            <person name="Aksoy S."/>
            <person name="Warren W."/>
            <person name="Wilson R.K."/>
        </authorList>
    </citation>
    <scope>NUCLEOTIDE SEQUENCE [LARGE SCALE GENOMIC DNA]</scope>
    <source>
        <strain evidence="2">IAEA</strain>
    </source>
</reference>
<dbReference type="Proteomes" id="UP000092460">
    <property type="component" value="Unassembled WGS sequence"/>
</dbReference>
<dbReference type="EMBL" id="JXJN01001472">
    <property type="status" value="NOT_ANNOTATED_CDS"/>
    <property type="molecule type" value="Genomic_DNA"/>
</dbReference>
<sequence>MKPINTGAEYACVRTFRYLVGLKVRFRFYEFLVASKVRLAIVEFIKDSSSVNGICDHDIRPQYKRSGGYLLHAHKA</sequence>
<proteinExistence type="predicted"/>
<reference evidence="1" key="2">
    <citation type="submission" date="2020-05" db="UniProtKB">
        <authorList>
            <consortium name="EnsemblMetazoa"/>
        </authorList>
    </citation>
    <scope>IDENTIFICATION</scope>
    <source>
        <strain evidence="1">IAEA</strain>
    </source>
</reference>
<protein>
    <submittedName>
        <fullName evidence="1">Uncharacterized protein</fullName>
    </submittedName>
</protein>
<accession>A0A1B0APK6</accession>
<dbReference type="EnsemblMetazoa" id="GPPI004001-RA">
    <property type="protein sequence ID" value="GPPI004001-PA"/>
    <property type="gene ID" value="GPPI004001"/>
</dbReference>
<name>A0A1B0APK6_9MUSC</name>
<dbReference type="AlphaFoldDB" id="A0A1B0APK6"/>
<keyword evidence="2" id="KW-1185">Reference proteome</keyword>
<organism evidence="1 2">
    <name type="scientific">Glossina palpalis gambiensis</name>
    <dbReference type="NCBI Taxonomy" id="67801"/>
    <lineage>
        <taxon>Eukaryota</taxon>
        <taxon>Metazoa</taxon>
        <taxon>Ecdysozoa</taxon>
        <taxon>Arthropoda</taxon>
        <taxon>Hexapoda</taxon>
        <taxon>Insecta</taxon>
        <taxon>Pterygota</taxon>
        <taxon>Neoptera</taxon>
        <taxon>Endopterygota</taxon>
        <taxon>Diptera</taxon>
        <taxon>Brachycera</taxon>
        <taxon>Muscomorpha</taxon>
        <taxon>Hippoboscoidea</taxon>
        <taxon>Glossinidae</taxon>
        <taxon>Glossina</taxon>
    </lineage>
</organism>
<evidence type="ECO:0000313" key="1">
    <source>
        <dbReference type="EnsemblMetazoa" id="GPPI004001-PA"/>
    </source>
</evidence>